<dbReference type="InParanoid" id="Q4D3V8"/>
<gene>
    <name evidence="1" type="ORF">Tc00.1047053508375.89</name>
</gene>
<dbReference type="Proteomes" id="UP000002296">
    <property type="component" value="Unassembled WGS sequence"/>
</dbReference>
<evidence type="ECO:0000313" key="1">
    <source>
        <dbReference type="EMBL" id="EAN87217.1"/>
    </source>
</evidence>
<sequence length="144" mass="16407">MRLLLSVPLSVCEAHGAVKRLLYSDLYNTFFTCDPKGSHLGSGGGTSWLLERCYQSERNDSMKTEDDDDFEGWLLREQRIIIHSGGQSRRLPSYGPCGKLLLPVPVFRWSRGQTCDQTLLDLQMPLYEEVMRRAPSHLRTLVSC</sequence>
<comment type="caution">
    <text evidence="1">The sequence shown here is derived from an EMBL/GenBank/DDBJ whole genome shotgun (WGS) entry which is preliminary data.</text>
</comment>
<accession>Q4D3V8</accession>
<dbReference type="STRING" id="353153.Q4D3V8"/>
<name>Q4D3V8_TRYCC</name>
<dbReference type="KEGG" id="tcr:508375.89"/>
<dbReference type="EMBL" id="AAHK01001070">
    <property type="protein sequence ID" value="EAN87217.1"/>
    <property type="molecule type" value="Genomic_DNA"/>
</dbReference>
<keyword evidence="2" id="KW-1185">Reference proteome</keyword>
<protein>
    <submittedName>
        <fullName evidence="1">Fucose kinase, putative</fullName>
    </submittedName>
</protein>
<evidence type="ECO:0000313" key="2">
    <source>
        <dbReference type="Proteomes" id="UP000002296"/>
    </source>
</evidence>
<dbReference type="GeneID" id="3539624"/>
<organism evidence="1 2">
    <name type="scientific">Trypanosoma cruzi (strain CL Brener)</name>
    <dbReference type="NCBI Taxonomy" id="353153"/>
    <lineage>
        <taxon>Eukaryota</taxon>
        <taxon>Discoba</taxon>
        <taxon>Euglenozoa</taxon>
        <taxon>Kinetoplastea</taxon>
        <taxon>Metakinetoplastina</taxon>
        <taxon>Trypanosomatida</taxon>
        <taxon>Trypanosomatidae</taxon>
        <taxon>Trypanosoma</taxon>
        <taxon>Schizotrypanum</taxon>
    </lineage>
</organism>
<keyword evidence="1" id="KW-0808">Transferase</keyword>
<dbReference type="RefSeq" id="XP_809068.1">
    <property type="nucleotide sequence ID" value="XM_803975.1"/>
</dbReference>
<reference evidence="1 2" key="1">
    <citation type="journal article" date="2005" name="Science">
        <title>The genome sequence of Trypanosoma cruzi, etiologic agent of Chagas disease.</title>
        <authorList>
            <person name="El-Sayed N.M."/>
            <person name="Myler P.J."/>
            <person name="Bartholomeu D.C."/>
            <person name="Nilsson D."/>
            <person name="Aggarwal G."/>
            <person name="Tran A.N."/>
            <person name="Ghedin E."/>
            <person name="Worthey E.A."/>
            <person name="Delcher A.L."/>
            <person name="Blandin G."/>
            <person name="Westenberger S.J."/>
            <person name="Caler E."/>
            <person name="Cerqueira G.C."/>
            <person name="Branche C."/>
            <person name="Haas B."/>
            <person name="Anupama A."/>
            <person name="Arner E."/>
            <person name="Aslund L."/>
            <person name="Attipoe P."/>
            <person name="Bontempi E."/>
            <person name="Bringaud F."/>
            <person name="Burton P."/>
            <person name="Cadag E."/>
            <person name="Campbell D.A."/>
            <person name="Carrington M."/>
            <person name="Crabtree J."/>
            <person name="Darban H."/>
            <person name="da Silveira J.F."/>
            <person name="de Jong P."/>
            <person name="Edwards K."/>
            <person name="Englund P.T."/>
            <person name="Fazelina G."/>
            <person name="Feldblyum T."/>
            <person name="Ferella M."/>
            <person name="Frasch A.C."/>
            <person name="Gull K."/>
            <person name="Horn D."/>
            <person name="Hou L."/>
            <person name="Huang Y."/>
            <person name="Kindlund E."/>
            <person name="Klingbeil M."/>
            <person name="Kluge S."/>
            <person name="Koo H."/>
            <person name="Lacerda D."/>
            <person name="Levin M.J."/>
            <person name="Lorenzi H."/>
            <person name="Louie T."/>
            <person name="Machado C.R."/>
            <person name="McCulloch R."/>
            <person name="McKenna A."/>
            <person name="Mizuno Y."/>
            <person name="Mottram J.C."/>
            <person name="Nelson S."/>
            <person name="Ochaya S."/>
            <person name="Osoegawa K."/>
            <person name="Pai G."/>
            <person name="Parsons M."/>
            <person name="Pentony M."/>
            <person name="Pettersson U."/>
            <person name="Pop M."/>
            <person name="Ramirez J.L."/>
            <person name="Rinta J."/>
            <person name="Robertson L."/>
            <person name="Salzberg S.L."/>
            <person name="Sanchez D.O."/>
            <person name="Seyler A."/>
            <person name="Sharma R."/>
            <person name="Shetty J."/>
            <person name="Simpson A.J."/>
            <person name="Sisk E."/>
            <person name="Tammi M.T."/>
            <person name="Tarleton R."/>
            <person name="Teixeira S."/>
            <person name="Van Aken S."/>
            <person name="Vogt C."/>
            <person name="Ward P.N."/>
            <person name="Wickstead B."/>
            <person name="Wortman J."/>
            <person name="White O."/>
            <person name="Fraser C.M."/>
            <person name="Stuart K.D."/>
            <person name="Andersson B."/>
        </authorList>
    </citation>
    <scope>NUCLEOTIDE SEQUENCE [LARGE SCALE GENOMIC DNA]</scope>
    <source>
        <strain evidence="1 2">CL Brener</strain>
    </source>
</reference>
<keyword evidence="1" id="KW-0418">Kinase</keyword>
<dbReference type="AlphaFoldDB" id="Q4D3V8"/>
<feature type="non-terminal residue" evidence="1">
    <location>
        <position position="144"/>
    </location>
</feature>
<dbReference type="SMR" id="Q4D3V8"/>
<proteinExistence type="predicted"/>
<dbReference type="GO" id="GO:0016301">
    <property type="term" value="F:kinase activity"/>
    <property type="evidence" value="ECO:0007669"/>
    <property type="project" value="UniProtKB-KW"/>
</dbReference>
<dbReference type="PaxDb" id="353153-Q4D3V8"/>